<evidence type="ECO:0000313" key="3">
    <source>
        <dbReference type="EMBL" id="QHT91322.1"/>
    </source>
</evidence>
<protein>
    <submittedName>
        <fullName evidence="3">Uncharacterized protein</fullName>
    </submittedName>
</protein>
<dbReference type="AlphaFoldDB" id="A0A6C0IEL1"/>
<organism evidence="3">
    <name type="scientific">viral metagenome</name>
    <dbReference type="NCBI Taxonomy" id="1070528"/>
    <lineage>
        <taxon>unclassified sequences</taxon>
        <taxon>metagenomes</taxon>
        <taxon>organismal metagenomes</taxon>
    </lineage>
</organism>
<keyword evidence="2" id="KW-1133">Transmembrane helix</keyword>
<keyword evidence="2" id="KW-0472">Membrane</keyword>
<keyword evidence="2" id="KW-0812">Transmembrane</keyword>
<feature type="transmembrane region" description="Helical" evidence="2">
    <location>
        <begin position="463"/>
        <end position="484"/>
    </location>
</feature>
<proteinExistence type="predicted"/>
<accession>A0A6C0IEL1</accession>
<evidence type="ECO:0000256" key="2">
    <source>
        <dbReference type="SAM" id="Phobius"/>
    </source>
</evidence>
<feature type="region of interest" description="Disordered" evidence="1">
    <location>
        <begin position="1"/>
        <end position="59"/>
    </location>
</feature>
<evidence type="ECO:0000256" key="1">
    <source>
        <dbReference type="SAM" id="MobiDB-lite"/>
    </source>
</evidence>
<sequence>MISNNQRQCDPKGNVSFPLRFESSNTSNMPEQTPNLSMSFVGSKRKTNPKFEDNSRTSGGFLDETPSSFTITYLNNNYNLVSTQICLSTHSILLDKDKEKNIIDFILTLEIQEDILSSPSSPSLIPRFIIIVIPLLKYDNNLVTTDNPYLSNILNENVPGNYSIENLFTGLTKFLWYQTCLEPHGDNALAYISLEGIKLSENLYLNLLGVWKKQSPYDIQNTLETAITNIKSNINNFCRTTTNENNVNDLNNSINTLQASVYVPKRNPSIESWSRYMAPYDIVLSVQTNPVVISSMSQRVEGFQTRSSSSVTGVFVTTSGGTTSEQREINFPETNSSGQPTEEEILNDLTRISQNSVDGKAIDLGQFKCVSLDMDGAVDENGKINFDTMGKPLTDLYTKRIALRTDAKLDKVSTDNLIKYFAYALAGILGLVLVGLSIQYIINNWINKSATASSVIPSNTSKIGLYLVMGFLMAFFGFLIGASVTSLV</sequence>
<reference evidence="3" key="1">
    <citation type="journal article" date="2020" name="Nature">
        <title>Giant virus diversity and host interactions through global metagenomics.</title>
        <authorList>
            <person name="Schulz F."/>
            <person name="Roux S."/>
            <person name="Paez-Espino D."/>
            <person name="Jungbluth S."/>
            <person name="Walsh D.A."/>
            <person name="Denef V.J."/>
            <person name="McMahon K.D."/>
            <person name="Konstantinidis K.T."/>
            <person name="Eloe-Fadrosh E.A."/>
            <person name="Kyrpides N.C."/>
            <person name="Woyke T."/>
        </authorList>
    </citation>
    <scope>NUCLEOTIDE SEQUENCE</scope>
    <source>
        <strain evidence="3">GVMAG-M-3300023184-77</strain>
    </source>
</reference>
<feature type="compositionally biased region" description="Polar residues" evidence="1">
    <location>
        <begin position="22"/>
        <end position="40"/>
    </location>
</feature>
<dbReference type="EMBL" id="MN740165">
    <property type="protein sequence ID" value="QHT91322.1"/>
    <property type="molecule type" value="Genomic_DNA"/>
</dbReference>
<feature type="transmembrane region" description="Helical" evidence="2">
    <location>
        <begin position="420"/>
        <end position="442"/>
    </location>
</feature>
<name>A0A6C0IEL1_9ZZZZ</name>